<dbReference type="Pfam" id="PF00293">
    <property type="entry name" value="NUDIX"/>
    <property type="match status" value="1"/>
</dbReference>
<dbReference type="SUPFAM" id="SSF55811">
    <property type="entry name" value="Nudix"/>
    <property type="match status" value="1"/>
</dbReference>
<feature type="domain" description="Nudix hydrolase" evidence="3">
    <location>
        <begin position="67"/>
        <end position="196"/>
    </location>
</feature>
<evidence type="ECO:0000256" key="1">
    <source>
        <dbReference type="ARBA" id="ARBA00001946"/>
    </source>
</evidence>
<evidence type="ECO:0000313" key="4">
    <source>
        <dbReference type="EMBL" id="GEB84821.1"/>
    </source>
</evidence>
<gene>
    <name evidence="4" type="ORF">APE01nite_06180</name>
</gene>
<dbReference type="Gene3D" id="3.90.79.10">
    <property type="entry name" value="Nucleoside Triphosphate Pyrophosphohydrolase"/>
    <property type="match status" value="1"/>
</dbReference>
<dbReference type="PANTHER" id="PTHR43046:SF16">
    <property type="entry name" value="ADP-RIBOSE PYROPHOSPHATASE YJHB-RELATED"/>
    <property type="match status" value="1"/>
</dbReference>
<dbReference type="EMBL" id="BJMV01000002">
    <property type="protein sequence ID" value="GEB84821.1"/>
    <property type="molecule type" value="Genomic_DNA"/>
</dbReference>
<dbReference type="Proteomes" id="UP000317730">
    <property type="component" value="Unassembled WGS sequence"/>
</dbReference>
<dbReference type="Gene3D" id="6.10.250.1120">
    <property type="match status" value="1"/>
</dbReference>
<dbReference type="RefSeq" id="WP_141374750.1">
    <property type="nucleotide sequence ID" value="NZ_BAPL01000030.1"/>
</dbReference>
<dbReference type="InterPro" id="IPR015797">
    <property type="entry name" value="NUDIX_hydrolase-like_dom_sf"/>
</dbReference>
<dbReference type="PROSITE" id="PS51462">
    <property type="entry name" value="NUDIX"/>
    <property type="match status" value="1"/>
</dbReference>
<accession>A0A4Y3TPA8</accession>
<reference evidence="4 5" key="1">
    <citation type="submission" date="2019-06" db="EMBL/GenBank/DDBJ databases">
        <title>Whole genome shotgun sequence of Acetobacter peroxydans NBRC 13755.</title>
        <authorList>
            <person name="Hosoyama A."/>
            <person name="Uohara A."/>
            <person name="Ohji S."/>
            <person name="Ichikawa N."/>
        </authorList>
    </citation>
    <scope>NUCLEOTIDE SEQUENCE [LARGE SCALE GENOMIC DNA]</scope>
    <source>
        <strain evidence="4 5">NBRC 13755</strain>
    </source>
</reference>
<dbReference type="InterPro" id="IPR000086">
    <property type="entry name" value="NUDIX_hydrolase_dom"/>
</dbReference>
<dbReference type="PANTHER" id="PTHR43046">
    <property type="entry name" value="GDP-MANNOSE MANNOSYL HYDROLASE"/>
    <property type="match status" value="1"/>
</dbReference>
<evidence type="ECO:0000256" key="2">
    <source>
        <dbReference type="ARBA" id="ARBA00022801"/>
    </source>
</evidence>
<evidence type="ECO:0000259" key="3">
    <source>
        <dbReference type="PROSITE" id="PS51462"/>
    </source>
</evidence>
<comment type="caution">
    <text evidence="4">The sequence shown here is derived from an EMBL/GenBank/DDBJ whole genome shotgun (WGS) entry which is preliminary data.</text>
</comment>
<proteinExistence type="predicted"/>
<dbReference type="Pfam" id="PF12535">
    <property type="entry name" value="Nudix_N"/>
    <property type="match status" value="1"/>
</dbReference>
<dbReference type="InterPro" id="IPR059176">
    <property type="entry name" value="UDP-X_N"/>
</dbReference>
<protein>
    <submittedName>
        <fullName evidence="4">ADP-ribose pyrophosphatase</fullName>
    </submittedName>
</protein>
<dbReference type="GO" id="GO:0016787">
    <property type="term" value="F:hydrolase activity"/>
    <property type="evidence" value="ECO:0007669"/>
    <property type="project" value="UniProtKB-KW"/>
</dbReference>
<dbReference type="OrthoDB" id="8480561at2"/>
<dbReference type="AlphaFoldDB" id="A0A4Y3TPA8"/>
<name>A0A4Y3TPA8_9PROT</name>
<comment type="cofactor">
    <cofactor evidence="1">
        <name>Mg(2+)</name>
        <dbReference type="ChEBI" id="CHEBI:18420"/>
    </cofactor>
</comment>
<keyword evidence="5" id="KW-1185">Reference proteome</keyword>
<evidence type="ECO:0000313" key="5">
    <source>
        <dbReference type="Proteomes" id="UP000317730"/>
    </source>
</evidence>
<keyword evidence="2" id="KW-0378">Hydrolase</keyword>
<organism evidence="4 5">
    <name type="scientific">Acetobacter peroxydans</name>
    <dbReference type="NCBI Taxonomy" id="104098"/>
    <lineage>
        <taxon>Bacteria</taxon>
        <taxon>Pseudomonadati</taxon>
        <taxon>Pseudomonadota</taxon>
        <taxon>Alphaproteobacteria</taxon>
        <taxon>Acetobacterales</taxon>
        <taxon>Acetobacteraceae</taxon>
        <taxon>Acetobacter</taxon>
    </lineage>
</organism>
<dbReference type="CDD" id="cd04672">
    <property type="entry name" value="NUDIX_CDP-Chase_like"/>
    <property type="match status" value="1"/>
</dbReference>
<sequence>MADPDWLIWAREVQAIAQSGLHYVKDPFDRERYEHLLALAARMMATGSGADCTVIENLFRQQSGYATPKLEVRIAAFDPQDRVLMVREVLDQDRWTLPGGWADVNLTPAENAAKEVLEETGYNVRITKLAMAFDRDHQGHTPPEPFSITKLFFIADVIGGAAKTSIETSAVSFFAKDEIPADLSTGRILPHEIDLLFAHRADPNRPADFD</sequence>